<protein>
    <submittedName>
        <fullName evidence="5">Uncharacterized protein</fullName>
    </submittedName>
</protein>
<dbReference type="InterPro" id="IPR018108">
    <property type="entry name" value="MCP_transmembrane"/>
</dbReference>
<evidence type="ECO:0000256" key="4">
    <source>
        <dbReference type="PROSITE-ProRule" id="PRU00282"/>
    </source>
</evidence>
<dbReference type="EMBL" id="HBGE01110295">
    <property type="protein sequence ID" value="CAD9188993.1"/>
    <property type="molecule type" value="Transcribed_RNA"/>
</dbReference>
<proteinExistence type="predicted"/>
<keyword evidence="2 4" id="KW-0812">Transmembrane</keyword>
<evidence type="ECO:0000256" key="1">
    <source>
        <dbReference type="ARBA" id="ARBA00004141"/>
    </source>
</evidence>
<keyword evidence="3 4" id="KW-0472">Membrane</keyword>
<feature type="repeat" description="Solcar" evidence="4">
    <location>
        <begin position="4"/>
        <end position="101"/>
    </location>
</feature>
<accession>A0A7S1WUK1</accession>
<evidence type="ECO:0000313" key="5">
    <source>
        <dbReference type="EMBL" id="CAD9188993.1"/>
    </source>
</evidence>
<evidence type="ECO:0000256" key="3">
    <source>
        <dbReference type="ARBA" id="ARBA00023136"/>
    </source>
</evidence>
<organism evidence="5">
    <name type="scientific">Alexandrium catenella</name>
    <name type="common">Red tide dinoflagellate</name>
    <name type="synonym">Gonyaulax catenella</name>
    <dbReference type="NCBI Taxonomy" id="2925"/>
    <lineage>
        <taxon>Eukaryota</taxon>
        <taxon>Sar</taxon>
        <taxon>Alveolata</taxon>
        <taxon>Dinophyceae</taxon>
        <taxon>Gonyaulacales</taxon>
        <taxon>Pyrocystaceae</taxon>
        <taxon>Alexandrium</taxon>
    </lineage>
</organism>
<comment type="subcellular location">
    <subcellularLocation>
        <location evidence="1">Membrane</location>
        <topology evidence="1">Multi-pass membrane protein</topology>
    </subcellularLocation>
</comment>
<dbReference type="InterPro" id="IPR023395">
    <property type="entry name" value="MCP_dom_sf"/>
</dbReference>
<evidence type="ECO:0000256" key="2">
    <source>
        <dbReference type="ARBA" id="ARBA00022692"/>
    </source>
</evidence>
<dbReference type="SUPFAM" id="SSF103506">
    <property type="entry name" value="Mitochondrial carrier"/>
    <property type="match status" value="1"/>
</dbReference>
<reference evidence="5" key="1">
    <citation type="submission" date="2021-01" db="EMBL/GenBank/DDBJ databases">
        <authorList>
            <person name="Corre E."/>
            <person name="Pelletier E."/>
            <person name="Niang G."/>
            <person name="Scheremetjew M."/>
            <person name="Finn R."/>
            <person name="Kale V."/>
            <person name="Holt S."/>
            <person name="Cochrane G."/>
            <person name="Meng A."/>
            <person name="Brown T."/>
            <person name="Cohen L."/>
        </authorList>
    </citation>
    <scope>NUCLEOTIDE SEQUENCE</scope>
    <source>
        <strain evidence="5">OF101</strain>
    </source>
</reference>
<gene>
    <name evidence="5" type="ORF">ACAT0790_LOCUS65767</name>
</gene>
<dbReference type="Gene3D" id="1.50.40.10">
    <property type="entry name" value="Mitochondrial carrier domain"/>
    <property type="match status" value="1"/>
</dbReference>
<dbReference type="GO" id="GO:0016020">
    <property type="term" value="C:membrane"/>
    <property type="evidence" value="ECO:0007669"/>
    <property type="project" value="UniProtKB-SubCell"/>
</dbReference>
<dbReference type="AlphaFoldDB" id="A0A7S1WUK1"/>
<sequence length="310" mass="33599">MGAMEAMVAGGPSSVGNPLAVSYPSPMLVLHYPLLATSVRILCEGEQARKQSSFAATLVALRSTYRTEGMVGVYRGAPLYALHTAARDLLKFLADCGLRRCGCLSAALPAKADAEAVSEAPDGERQGKAPGRGAYCMRLAVKYLIDAACYPLLLASTRAILLCDDQTNVWERFCSWREAEGMMSLFGGLASSLVCTAFEEIAEVLLERFIERSTADSEISTVDKLTLKACSSQVASVFTAPFNYVGVIQRCQSQLPGLPRPQPLRGMVLNLPWLSSLYQLVAFSGVLALNVKMMQLKLEYEDFQEEGGEE</sequence>
<name>A0A7S1WUK1_ALECA</name>
<dbReference type="PROSITE" id="PS50920">
    <property type="entry name" value="SOLCAR"/>
    <property type="match status" value="1"/>
</dbReference>